<keyword evidence="3" id="KW-1185">Reference proteome</keyword>
<evidence type="ECO:0000313" key="2">
    <source>
        <dbReference type="EMBL" id="OMO62938.1"/>
    </source>
</evidence>
<accession>A0A1R3GXT7</accession>
<dbReference type="AlphaFoldDB" id="A0A1R3GXT7"/>
<protein>
    <submittedName>
        <fullName evidence="2">Uncharacterized protein</fullName>
    </submittedName>
</protein>
<feature type="region of interest" description="Disordered" evidence="1">
    <location>
        <begin position="44"/>
        <end position="76"/>
    </location>
</feature>
<organism evidence="2 3">
    <name type="scientific">Corchorus olitorius</name>
    <dbReference type="NCBI Taxonomy" id="93759"/>
    <lineage>
        <taxon>Eukaryota</taxon>
        <taxon>Viridiplantae</taxon>
        <taxon>Streptophyta</taxon>
        <taxon>Embryophyta</taxon>
        <taxon>Tracheophyta</taxon>
        <taxon>Spermatophyta</taxon>
        <taxon>Magnoliopsida</taxon>
        <taxon>eudicotyledons</taxon>
        <taxon>Gunneridae</taxon>
        <taxon>Pentapetalae</taxon>
        <taxon>rosids</taxon>
        <taxon>malvids</taxon>
        <taxon>Malvales</taxon>
        <taxon>Malvaceae</taxon>
        <taxon>Grewioideae</taxon>
        <taxon>Apeibeae</taxon>
        <taxon>Corchorus</taxon>
    </lineage>
</organism>
<sequence length="76" mass="8098">MWSAPSESSACPGAIWSSSHSVLMETKDMTEKVRGGQVVINVSSEKTFKGSEGSAPKEAEALHPKQSAQDSAKQYV</sequence>
<dbReference type="EMBL" id="AWUE01021231">
    <property type="protein sequence ID" value="OMO62938.1"/>
    <property type="molecule type" value="Genomic_DNA"/>
</dbReference>
<name>A0A1R3GXT7_9ROSI</name>
<proteinExistence type="predicted"/>
<reference evidence="3" key="1">
    <citation type="submission" date="2013-09" db="EMBL/GenBank/DDBJ databases">
        <title>Corchorus olitorius genome sequencing.</title>
        <authorList>
            <person name="Alam M."/>
            <person name="Haque M.S."/>
            <person name="Islam M.S."/>
            <person name="Emdad E.M."/>
            <person name="Islam M.M."/>
            <person name="Ahmed B."/>
            <person name="Halim A."/>
            <person name="Hossen Q.M.M."/>
            <person name="Hossain M.Z."/>
            <person name="Ahmed R."/>
            <person name="Khan M.M."/>
            <person name="Islam R."/>
            <person name="Rashid M.M."/>
            <person name="Khan S.A."/>
            <person name="Rahman M.S."/>
            <person name="Alam M."/>
            <person name="Yahiya A.S."/>
            <person name="Khan M.S."/>
            <person name="Azam M.S."/>
            <person name="Haque T."/>
            <person name="Lashkar M.Z.H."/>
            <person name="Akhand A.I."/>
            <person name="Morshed G."/>
            <person name="Roy S."/>
            <person name="Uddin K.S."/>
            <person name="Rabeya T."/>
            <person name="Hossain A.S."/>
            <person name="Chowdhury A."/>
            <person name="Snigdha A.R."/>
            <person name="Mortoza M.S."/>
            <person name="Matin S.A."/>
            <person name="Hoque S.M.E."/>
            <person name="Islam M.K."/>
            <person name="Roy D.K."/>
            <person name="Haider R."/>
            <person name="Moosa M.M."/>
            <person name="Elias S.M."/>
            <person name="Hasan A.M."/>
            <person name="Jahan S."/>
            <person name="Shafiuddin M."/>
            <person name="Mahmood N."/>
            <person name="Shommy N.S."/>
        </authorList>
    </citation>
    <scope>NUCLEOTIDE SEQUENCE [LARGE SCALE GENOMIC DNA]</scope>
    <source>
        <strain evidence="3">cv. O-4</strain>
    </source>
</reference>
<dbReference type="Proteomes" id="UP000187203">
    <property type="component" value="Unassembled WGS sequence"/>
</dbReference>
<feature type="compositionally biased region" description="Polar residues" evidence="1">
    <location>
        <begin position="66"/>
        <end position="76"/>
    </location>
</feature>
<evidence type="ECO:0000313" key="3">
    <source>
        <dbReference type="Proteomes" id="UP000187203"/>
    </source>
</evidence>
<comment type="caution">
    <text evidence="2">The sequence shown here is derived from an EMBL/GenBank/DDBJ whole genome shotgun (WGS) entry which is preliminary data.</text>
</comment>
<gene>
    <name evidence="2" type="ORF">COLO4_32809</name>
</gene>
<evidence type="ECO:0000256" key="1">
    <source>
        <dbReference type="SAM" id="MobiDB-lite"/>
    </source>
</evidence>